<protein>
    <submittedName>
        <fullName evidence="2">YfaZ family outer membrane protein</fullName>
    </submittedName>
</protein>
<feature type="chain" id="PRO_5044272636" evidence="1">
    <location>
        <begin position="19"/>
        <end position="182"/>
    </location>
</feature>
<dbReference type="InterPro" id="IPR009998">
    <property type="entry name" value="YfaZ"/>
</dbReference>
<keyword evidence="1" id="KW-0732">Signal</keyword>
<reference evidence="2" key="1">
    <citation type="submission" date="2024-05" db="EMBL/GenBank/DDBJ databases">
        <title>Genome sequencing of novel strain.</title>
        <authorList>
            <person name="Ganbat D."/>
            <person name="Ganbat S."/>
            <person name="Lee S.-J."/>
        </authorList>
    </citation>
    <scope>NUCLEOTIDE SEQUENCE</scope>
    <source>
        <strain evidence="2">SMD15-11</strain>
    </source>
</reference>
<dbReference type="KEGG" id="tcd:AAIA72_06190"/>
<accession>A0AB39UZC7</accession>
<dbReference type="Pfam" id="PF07437">
    <property type="entry name" value="YfaZ"/>
    <property type="match status" value="1"/>
</dbReference>
<dbReference type="RefSeq" id="WP_369602541.1">
    <property type="nucleotide sequence ID" value="NZ_CP154858.1"/>
</dbReference>
<evidence type="ECO:0000313" key="2">
    <source>
        <dbReference type="EMBL" id="XDT73555.1"/>
    </source>
</evidence>
<name>A0AB39UZC7_9GAMM</name>
<proteinExistence type="predicted"/>
<dbReference type="EMBL" id="CP154858">
    <property type="protein sequence ID" value="XDT73555.1"/>
    <property type="molecule type" value="Genomic_DNA"/>
</dbReference>
<dbReference type="AlphaFoldDB" id="A0AB39UZC7"/>
<sequence length="182" mass="19530">MKRIVLCLLCLTGTVATANELDTALSNDAVNLDLTLSGVGRNIDLNFGYLYHEGSRHLVTAGMHARGQTALGNLPTTVTLGGMIHYASDSPFEGTALALGGSAHIKIPDVPGLGVRTTLYYAPAITSFGDADGLFRFELRGTYRVIRNADVFLGYRTIEFDTEGKQDLNVDEGLFAGLSIKF</sequence>
<feature type="signal peptide" evidence="1">
    <location>
        <begin position="1"/>
        <end position="18"/>
    </location>
</feature>
<gene>
    <name evidence="2" type="ORF">AAIA72_06190</name>
</gene>
<organism evidence="2">
    <name type="scientific">Thermohahella caldifontis</name>
    <dbReference type="NCBI Taxonomy" id="3142973"/>
    <lineage>
        <taxon>Bacteria</taxon>
        <taxon>Pseudomonadati</taxon>
        <taxon>Pseudomonadota</taxon>
        <taxon>Gammaproteobacteria</taxon>
        <taxon>Oceanospirillales</taxon>
        <taxon>Hahellaceae</taxon>
        <taxon>Thermohahella</taxon>
    </lineage>
</organism>
<evidence type="ECO:0000256" key="1">
    <source>
        <dbReference type="SAM" id="SignalP"/>
    </source>
</evidence>